<dbReference type="AlphaFoldDB" id="A0A5C9SZA7"/>
<gene>
    <name evidence="2" type="ORF">FXE67_10270</name>
</gene>
<dbReference type="RefSeq" id="WP_001118992.1">
    <property type="nucleotide sequence ID" value="NZ_JACYRS010000005.1"/>
</dbReference>
<name>A0A5C9SZA7_VIBCL</name>
<organism evidence="2 3">
    <name type="scientific">Vibrio cholerae</name>
    <dbReference type="NCBI Taxonomy" id="666"/>
    <lineage>
        <taxon>Bacteria</taxon>
        <taxon>Pseudomonadati</taxon>
        <taxon>Pseudomonadota</taxon>
        <taxon>Gammaproteobacteria</taxon>
        <taxon>Vibrionales</taxon>
        <taxon>Vibrionaceae</taxon>
        <taxon>Vibrio</taxon>
    </lineage>
</organism>
<proteinExistence type="predicted"/>
<protein>
    <submittedName>
        <fullName evidence="2">WYL domain-containing protein</fullName>
    </submittedName>
</protein>
<dbReference type="Pfam" id="PF13280">
    <property type="entry name" value="WYL"/>
    <property type="match status" value="1"/>
</dbReference>
<dbReference type="InterPro" id="IPR051534">
    <property type="entry name" value="CBASS_pafABC_assoc_protein"/>
</dbReference>
<evidence type="ECO:0000313" key="3">
    <source>
        <dbReference type="Proteomes" id="UP000323583"/>
    </source>
</evidence>
<dbReference type="PANTHER" id="PTHR34580:SF1">
    <property type="entry name" value="PROTEIN PAFC"/>
    <property type="match status" value="1"/>
</dbReference>
<dbReference type="PROSITE" id="PS52050">
    <property type="entry name" value="WYL"/>
    <property type="match status" value="1"/>
</dbReference>
<evidence type="ECO:0000313" key="2">
    <source>
        <dbReference type="EMBL" id="TXY92353.1"/>
    </source>
</evidence>
<dbReference type="EMBL" id="VSGZ01000035">
    <property type="protein sequence ID" value="TXY92353.1"/>
    <property type="molecule type" value="Genomic_DNA"/>
</dbReference>
<dbReference type="Proteomes" id="UP000323583">
    <property type="component" value="Unassembled WGS sequence"/>
</dbReference>
<dbReference type="InterPro" id="IPR026881">
    <property type="entry name" value="WYL_dom"/>
</dbReference>
<feature type="domain" description="WYL" evidence="1">
    <location>
        <begin position="158"/>
        <end position="223"/>
    </location>
</feature>
<dbReference type="PANTHER" id="PTHR34580">
    <property type="match status" value="1"/>
</dbReference>
<comment type="caution">
    <text evidence="2">The sequence shown here is derived from an EMBL/GenBank/DDBJ whole genome shotgun (WGS) entry which is preliminary data.</text>
</comment>
<accession>A0A5C9SZA7</accession>
<evidence type="ECO:0000259" key="1">
    <source>
        <dbReference type="Pfam" id="PF13280"/>
    </source>
</evidence>
<sequence>MAKRASTQESLHIAFEILRHIPKTGQVTASEIHQKLLSLGLQRDLRTVQRTLDMLSQQFDIERDERAKPYGYRWSKHSNGFRLPKLSPSEALLLNLAEDYLAKLLPANLAVSLESFFREAKHTLAPTASSQKEREWLKKVRVVSETQPLLPPTINNDVFHAVSEALFHNRWLDIDYHNAKQEQKSATVMPLGLAQQGNRLYLVCRFNGYDNERSLALHRINKAVVSTFTFNRPTEFRLSQYDGDGRFGFGEGLHCQVQFNISKAAGFHLIETPLASDQKVQEHENHYQIRATVIHSKQLERWLNSFGEQVWAVEINSQVQKQFTEQV</sequence>
<reference evidence="2 3" key="1">
    <citation type="submission" date="2019-06" db="EMBL/GenBank/DDBJ databases">
        <title>Vibrio cholerae phylogeny based on whole-genome sequencing reveals genetic diversity and population strucutre.</title>
        <authorList>
            <person name="Zhiqiu Y."/>
            <person name="Bin L."/>
            <person name="Lingyan J."/>
        </authorList>
    </citation>
    <scope>NUCLEOTIDE SEQUENCE [LARGE SCALE GENOMIC DNA]</scope>
    <source>
        <strain evidence="2 3">N2768</strain>
    </source>
</reference>